<accession>A0ABU1W715</accession>
<evidence type="ECO:0000256" key="1">
    <source>
        <dbReference type="SAM" id="SignalP"/>
    </source>
</evidence>
<dbReference type="Proteomes" id="UP001251524">
    <property type="component" value="Unassembled WGS sequence"/>
</dbReference>
<dbReference type="Pfam" id="PF11454">
    <property type="entry name" value="DUF3016"/>
    <property type="match status" value="1"/>
</dbReference>
<name>A0ABU1W715_9GAMM</name>
<evidence type="ECO:0000313" key="3">
    <source>
        <dbReference type="Proteomes" id="UP001251524"/>
    </source>
</evidence>
<keyword evidence="1" id="KW-0732">Signal</keyword>
<feature type="chain" id="PRO_5045331380" description="DUF3016 domain-containing protein" evidence="1">
    <location>
        <begin position="23"/>
        <end position="191"/>
    </location>
</feature>
<proteinExistence type="predicted"/>
<organism evidence="2 3">
    <name type="scientific">Lysobacter niastensis</name>
    <dbReference type="NCBI Taxonomy" id="380629"/>
    <lineage>
        <taxon>Bacteria</taxon>
        <taxon>Pseudomonadati</taxon>
        <taxon>Pseudomonadota</taxon>
        <taxon>Gammaproteobacteria</taxon>
        <taxon>Lysobacterales</taxon>
        <taxon>Lysobacteraceae</taxon>
        <taxon>Lysobacter</taxon>
    </lineage>
</organism>
<keyword evidence="3" id="KW-1185">Reference proteome</keyword>
<dbReference type="EMBL" id="JAVDVY010000001">
    <property type="protein sequence ID" value="MDR7133354.1"/>
    <property type="molecule type" value="Genomic_DNA"/>
</dbReference>
<evidence type="ECO:0000313" key="2">
    <source>
        <dbReference type="EMBL" id="MDR7133354.1"/>
    </source>
</evidence>
<dbReference type="InterPro" id="IPR021557">
    <property type="entry name" value="DUF3016"/>
</dbReference>
<sequence>MNLRSTLIALALVLTGATVATASGTASARIRTVTGPDAPRALPEQGPVSVTWDDPANFTEIRYSLNKFESRRGDWVEQLAQHLRERAEKRLPPGEQLLVNITDIDRAGAYEPWRGVQFYDTRFILDIYPPRMTFNYRRIGAGGDVLAEGEREIRDMGYLMTANPYFNSDTLRYEKAMIDRWISQELPRPGT</sequence>
<feature type="signal peptide" evidence="1">
    <location>
        <begin position="1"/>
        <end position="22"/>
    </location>
</feature>
<protein>
    <recommendedName>
        <fullName evidence="4">DUF3016 domain-containing protein</fullName>
    </recommendedName>
</protein>
<reference evidence="2 3" key="1">
    <citation type="submission" date="2023-07" db="EMBL/GenBank/DDBJ databases">
        <title>Sorghum-associated microbial communities from plants grown in Nebraska, USA.</title>
        <authorList>
            <person name="Schachtman D."/>
        </authorList>
    </citation>
    <scope>NUCLEOTIDE SEQUENCE [LARGE SCALE GENOMIC DNA]</scope>
    <source>
        <strain evidence="2 3">BE198</strain>
    </source>
</reference>
<evidence type="ECO:0008006" key="4">
    <source>
        <dbReference type="Google" id="ProtNLM"/>
    </source>
</evidence>
<dbReference type="RefSeq" id="WP_310057938.1">
    <property type="nucleotide sequence ID" value="NZ_JAVDVY010000001.1"/>
</dbReference>
<comment type="caution">
    <text evidence="2">The sequence shown here is derived from an EMBL/GenBank/DDBJ whole genome shotgun (WGS) entry which is preliminary data.</text>
</comment>
<gene>
    <name evidence="2" type="ORF">J2X06_000538</name>
</gene>